<dbReference type="InterPro" id="IPR003439">
    <property type="entry name" value="ABC_transporter-like_ATP-bd"/>
</dbReference>
<dbReference type="Proteomes" id="UP000266206">
    <property type="component" value="Unassembled WGS sequence"/>
</dbReference>
<evidence type="ECO:0000313" key="9">
    <source>
        <dbReference type="Proteomes" id="UP000266206"/>
    </source>
</evidence>
<reference evidence="8 9" key="1">
    <citation type="submission" date="2017-08" db="EMBL/GenBank/DDBJ databases">
        <title>Pusillimonas indicus sp. nov., a member of the family Alcaligenaceae isolated from surface seawater.</title>
        <authorList>
            <person name="Li J."/>
        </authorList>
    </citation>
    <scope>NUCLEOTIDE SEQUENCE [LARGE SCALE GENOMIC DNA]</scope>
    <source>
        <strain evidence="8 9">L52-1-41</strain>
    </source>
</reference>
<dbReference type="GO" id="GO:0016887">
    <property type="term" value="F:ATP hydrolysis activity"/>
    <property type="evidence" value="ECO:0007669"/>
    <property type="project" value="InterPro"/>
</dbReference>
<dbReference type="GO" id="GO:0015807">
    <property type="term" value="P:L-amino acid transport"/>
    <property type="evidence" value="ECO:0007669"/>
    <property type="project" value="TreeGrafter"/>
</dbReference>
<dbReference type="InterPro" id="IPR017871">
    <property type="entry name" value="ABC_transporter-like_CS"/>
</dbReference>
<keyword evidence="3" id="KW-0472">Membrane</keyword>
<keyword evidence="4" id="KW-0547">Nucleotide-binding</keyword>
<dbReference type="EMBL" id="NQYH01000007">
    <property type="protein sequence ID" value="RIY40662.1"/>
    <property type="molecule type" value="Genomic_DNA"/>
</dbReference>
<dbReference type="InterPro" id="IPR027417">
    <property type="entry name" value="P-loop_NTPase"/>
</dbReference>
<dbReference type="Gene3D" id="3.40.50.300">
    <property type="entry name" value="P-loop containing nucleotide triphosphate hydrolases"/>
    <property type="match status" value="1"/>
</dbReference>
<keyword evidence="6" id="KW-0029">Amino-acid transport</keyword>
<dbReference type="PANTHER" id="PTHR43820:SF2">
    <property type="entry name" value="ABC TRANSPORTER ATP-BINDING PROTEIN"/>
    <property type="match status" value="1"/>
</dbReference>
<dbReference type="InterPro" id="IPR003593">
    <property type="entry name" value="AAA+_ATPase"/>
</dbReference>
<dbReference type="Pfam" id="PF00005">
    <property type="entry name" value="ABC_tran"/>
    <property type="match status" value="1"/>
</dbReference>
<evidence type="ECO:0000256" key="3">
    <source>
        <dbReference type="ARBA" id="ARBA00022475"/>
    </source>
</evidence>
<keyword evidence="3" id="KW-1003">Cell membrane</keyword>
<comment type="similarity">
    <text evidence="1">Belongs to the ABC transporter superfamily.</text>
</comment>
<evidence type="ECO:0000259" key="7">
    <source>
        <dbReference type="PROSITE" id="PS50893"/>
    </source>
</evidence>
<keyword evidence="2" id="KW-0813">Transport</keyword>
<accession>A0A3A1YR64</accession>
<evidence type="ECO:0000256" key="1">
    <source>
        <dbReference type="ARBA" id="ARBA00005417"/>
    </source>
</evidence>
<protein>
    <submittedName>
        <fullName evidence="8">ABC transporter ATP-binding protein</fullName>
    </submittedName>
</protein>
<evidence type="ECO:0000256" key="6">
    <source>
        <dbReference type="ARBA" id="ARBA00022970"/>
    </source>
</evidence>
<evidence type="ECO:0000256" key="5">
    <source>
        <dbReference type="ARBA" id="ARBA00022840"/>
    </source>
</evidence>
<evidence type="ECO:0000256" key="2">
    <source>
        <dbReference type="ARBA" id="ARBA00022448"/>
    </source>
</evidence>
<dbReference type="AlphaFoldDB" id="A0A3A1YR64"/>
<dbReference type="PROSITE" id="PS00211">
    <property type="entry name" value="ABC_TRANSPORTER_1"/>
    <property type="match status" value="1"/>
</dbReference>
<feature type="domain" description="ABC transporter" evidence="7">
    <location>
        <begin position="9"/>
        <end position="236"/>
    </location>
</feature>
<dbReference type="PROSITE" id="PS50893">
    <property type="entry name" value="ABC_TRANSPORTER_2"/>
    <property type="match status" value="1"/>
</dbReference>
<evidence type="ECO:0000256" key="4">
    <source>
        <dbReference type="ARBA" id="ARBA00022741"/>
    </source>
</evidence>
<comment type="caution">
    <text evidence="8">The sequence shown here is derived from an EMBL/GenBank/DDBJ whole genome shotgun (WGS) entry which is preliminary data.</text>
</comment>
<dbReference type="GO" id="GO:0015658">
    <property type="term" value="F:branched-chain amino acid transmembrane transporter activity"/>
    <property type="evidence" value="ECO:0007669"/>
    <property type="project" value="TreeGrafter"/>
</dbReference>
<dbReference type="RefSeq" id="WP_119516248.1">
    <property type="nucleotide sequence ID" value="NZ_NQYH01000007.1"/>
</dbReference>
<proteinExistence type="inferred from homology"/>
<dbReference type="OrthoDB" id="9776369at2"/>
<dbReference type="SMART" id="SM00382">
    <property type="entry name" value="AAA"/>
    <property type="match status" value="1"/>
</dbReference>
<organism evidence="8 9">
    <name type="scientific">Neopusillimonas maritima</name>
    <dbReference type="NCBI Taxonomy" id="2026239"/>
    <lineage>
        <taxon>Bacteria</taxon>
        <taxon>Pseudomonadati</taxon>
        <taxon>Pseudomonadota</taxon>
        <taxon>Betaproteobacteria</taxon>
        <taxon>Burkholderiales</taxon>
        <taxon>Alcaligenaceae</taxon>
        <taxon>Neopusillimonas</taxon>
    </lineage>
</organism>
<sequence>MSNTSQDILTVDRVCAGYGEAVVLEDISFSLKEGGSLALLGRNGVGKSTLLLTLLGLTQLHSGSIHWDGRDVSRVPTHQRAAAGMGWVPQERHMYPSLTVEEHLTVVARPGEWDMAKVYKLFPRLEERRGNMGNQLSGGEQQMLAIARALMVNPRLLLLDEPMEGLAPIIVQELLGVIRRLVHETGLTVIVVEQHARLALGLTQEAIVLDRGQIVHQSTSQSLLDEPETLNRLVAVA</sequence>
<dbReference type="GO" id="GO:0005524">
    <property type="term" value="F:ATP binding"/>
    <property type="evidence" value="ECO:0007669"/>
    <property type="project" value="UniProtKB-KW"/>
</dbReference>
<dbReference type="CDD" id="cd03224">
    <property type="entry name" value="ABC_TM1139_LivF_branched"/>
    <property type="match status" value="1"/>
</dbReference>
<gene>
    <name evidence="8" type="ORF">CJP73_09365</name>
</gene>
<dbReference type="SUPFAM" id="SSF52540">
    <property type="entry name" value="P-loop containing nucleoside triphosphate hydrolases"/>
    <property type="match status" value="1"/>
</dbReference>
<dbReference type="InterPro" id="IPR052156">
    <property type="entry name" value="BCAA_Transport_ATP-bd_LivF"/>
</dbReference>
<dbReference type="PANTHER" id="PTHR43820">
    <property type="entry name" value="HIGH-AFFINITY BRANCHED-CHAIN AMINO ACID TRANSPORT ATP-BINDING PROTEIN LIVF"/>
    <property type="match status" value="1"/>
</dbReference>
<evidence type="ECO:0000313" key="8">
    <source>
        <dbReference type="EMBL" id="RIY40662.1"/>
    </source>
</evidence>
<name>A0A3A1YR64_9BURK</name>
<keyword evidence="5 8" id="KW-0067">ATP-binding</keyword>